<dbReference type="AlphaFoldDB" id="A0A5B7E2I7"/>
<feature type="chain" id="PRO_5022790338" evidence="1">
    <location>
        <begin position="24"/>
        <end position="80"/>
    </location>
</feature>
<evidence type="ECO:0000313" key="2">
    <source>
        <dbReference type="EMBL" id="MPC28211.1"/>
    </source>
</evidence>
<keyword evidence="3" id="KW-1185">Reference proteome</keyword>
<evidence type="ECO:0000313" key="3">
    <source>
        <dbReference type="Proteomes" id="UP000324222"/>
    </source>
</evidence>
<comment type="caution">
    <text evidence="2">The sequence shown here is derived from an EMBL/GenBank/DDBJ whole genome shotgun (WGS) entry which is preliminary data.</text>
</comment>
<evidence type="ECO:0000256" key="1">
    <source>
        <dbReference type="SAM" id="SignalP"/>
    </source>
</evidence>
<accession>A0A5B7E2I7</accession>
<protein>
    <submittedName>
        <fullName evidence="2">Uncharacterized protein</fullName>
    </submittedName>
</protein>
<organism evidence="2 3">
    <name type="scientific">Portunus trituberculatus</name>
    <name type="common">Swimming crab</name>
    <name type="synonym">Neptunus trituberculatus</name>
    <dbReference type="NCBI Taxonomy" id="210409"/>
    <lineage>
        <taxon>Eukaryota</taxon>
        <taxon>Metazoa</taxon>
        <taxon>Ecdysozoa</taxon>
        <taxon>Arthropoda</taxon>
        <taxon>Crustacea</taxon>
        <taxon>Multicrustacea</taxon>
        <taxon>Malacostraca</taxon>
        <taxon>Eumalacostraca</taxon>
        <taxon>Eucarida</taxon>
        <taxon>Decapoda</taxon>
        <taxon>Pleocyemata</taxon>
        <taxon>Brachyura</taxon>
        <taxon>Eubrachyura</taxon>
        <taxon>Portunoidea</taxon>
        <taxon>Portunidae</taxon>
        <taxon>Portuninae</taxon>
        <taxon>Portunus</taxon>
    </lineage>
</organism>
<proteinExistence type="predicted"/>
<sequence>MQVYPTLAVALALCGGWWWPEQASVGVTVEKARAAPRLRWPRAPPPRGFHSSRFGMAARTDYRLTVENLSSRVSWQLENI</sequence>
<name>A0A5B7E2I7_PORTR</name>
<keyword evidence="1" id="KW-0732">Signal</keyword>
<dbReference type="Proteomes" id="UP000324222">
    <property type="component" value="Unassembled WGS sequence"/>
</dbReference>
<gene>
    <name evidence="2" type="ORF">E2C01_021407</name>
</gene>
<dbReference type="EMBL" id="VSRR010001873">
    <property type="protein sequence ID" value="MPC28211.1"/>
    <property type="molecule type" value="Genomic_DNA"/>
</dbReference>
<reference evidence="2 3" key="1">
    <citation type="submission" date="2019-05" db="EMBL/GenBank/DDBJ databases">
        <title>Another draft genome of Portunus trituberculatus and its Hox gene families provides insights of decapod evolution.</title>
        <authorList>
            <person name="Jeong J.-H."/>
            <person name="Song I."/>
            <person name="Kim S."/>
            <person name="Choi T."/>
            <person name="Kim D."/>
            <person name="Ryu S."/>
            <person name="Kim W."/>
        </authorList>
    </citation>
    <scope>NUCLEOTIDE SEQUENCE [LARGE SCALE GENOMIC DNA]</scope>
    <source>
        <tissue evidence="2">Muscle</tissue>
    </source>
</reference>
<feature type="signal peptide" evidence="1">
    <location>
        <begin position="1"/>
        <end position="23"/>
    </location>
</feature>